<evidence type="ECO:0000313" key="8">
    <source>
        <dbReference type="EMBL" id="OCL28553.1"/>
    </source>
</evidence>
<dbReference type="NCBIfam" id="TIGR00912">
    <property type="entry name" value="2A0309"/>
    <property type="match status" value="1"/>
</dbReference>
<evidence type="ECO:0000256" key="6">
    <source>
        <dbReference type="ARBA" id="ARBA00022989"/>
    </source>
</evidence>
<evidence type="ECO:0000256" key="4">
    <source>
        <dbReference type="ARBA" id="ARBA00022544"/>
    </source>
</evidence>
<sequence length="360" mass="40595">MKKISNSQFFIIVVNFLLGSAILFPLGIGAKQNAYLVMAIGIPLAIIVAIIYIKISSIDPNKSLIEIDEQIFGRYLGGLISFIYCSFFLYISIRNLRDFTGELTHFLVTQTDIKSLTLLIVIMIIYCIHYNIEMIGRVTTFTLVLALLLLIPSTLYLLFFSADLTTLQPVLAEGLTPIWKEIYPGILAFPIAELIVFTMVFPRVNDYKKNKQYFITAIIFAFLILIINTITIVSVLGIELAENTTYPLIRSGQIIGGNLLKLDFFISLSTTLILFEKIKLLMYGAIKGFSNLFNLSYKRLLMILPIIAGYLSIIIAPGRMQHLEFGLGPSLWINIAVGVYLPIISLVVYYIKKLFIKDEE</sequence>
<dbReference type="PANTHER" id="PTHR34975">
    <property type="entry name" value="SPORE GERMINATION PROTEIN A2"/>
    <property type="match status" value="1"/>
</dbReference>
<evidence type="ECO:0000256" key="2">
    <source>
        <dbReference type="ARBA" id="ARBA00007998"/>
    </source>
</evidence>
<dbReference type="PANTHER" id="PTHR34975:SF2">
    <property type="entry name" value="SPORE GERMINATION PROTEIN A2"/>
    <property type="match status" value="1"/>
</dbReference>
<dbReference type="EMBL" id="LWDV01000005">
    <property type="protein sequence ID" value="OCL28553.1"/>
    <property type="molecule type" value="Genomic_DNA"/>
</dbReference>
<reference evidence="8 9" key="2">
    <citation type="submission" date="2016-08" db="EMBL/GenBank/DDBJ databases">
        <title>Orenia metallireducens sp. nov. strain Z6, a Novel Metal-reducing Firmicute from the Deep Subsurface.</title>
        <authorList>
            <person name="Maxim B.I."/>
            <person name="Kenneth K."/>
            <person name="Flynn T.M."/>
            <person name="Oloughlin E.J."/>
            <person name="Locke R.A."/>
            <person name="Weber J.R."/>
            <person name="Egan S.M."/>
            <person name="Mackie R.I."/>
            <person name="Cann I.K."/>
        </authorList>
    </citation>
    <scope>NUCLEOTIDE SEQUENCE [LARGE SCALE GENOMIC DNA]</scope>
    <source>
        <strain evidence="8 9">Z6</strain>
    </source>
</reference>
<protein>
    <submittedName>
        <fullName evidence="8">Spore gernimation protein</fullName>
    </submittedName>
</protein>
<dbReference type="AlphaFoldDB" id="A0A1C0AD49"/>
<name>A0A1C0AD49_9FIRM</name>
<keyword evidence="7" id="KW-0472">Membrane</keyword>
<keyword evidence="6" id="KW-1133">Transmembrane helix</keyword>
<evidence type="ECO:0000313" key="9">
    <source>
        <dbReference type="Proteomes" id="UP000093514"/>
    </source>
</evidence>
<dbReference type="Pfam" id="PF03845">
    <property type="entry name" value="Spore_permease"/>
    <property type="match status" value="1"/>
</dbReference>
<dbReference type="RefSeq" id="WP_068714734.1">
    <property type="nucleotide sequence ID" value="NZ_LWDV01000005.1"/>
</dbReference>
<evidence type="ECO:0000256" key="1">
    <source>
        <dbReference type="ARBA" id="ARBA00004141"/>
    </source>
</evidence>
<proteinExistence type="inferred from homology"/>
<comment type="caution">
    <text evidence="8">The sequence shown here is derived from an EMBL/GenBank/DDBJ whole genome shotgun (WGS) entry which is preliminary data.</text>
</comment>
<dbReference type="InterPro" id="IPR004761">
    <property type="entry name" value="Spore_GerAB"/>
</dbReference>
<evidence type="ECO:0000256" key="7">
    <source>
        <dbReference type="ARBA" id="ARBA00023136"/>
    </source>
</evidence>
<keyword evidence="4" id="KW-0309">Germination</keyword>
<accession>A0A1C0AD49</accession>
<keyword evidence="3" id="KW-0813">Transport</keyword>
<evidence type="ECO:0000256" key="5">
    <source>
        <dbReference type="ARBA" id="ARBA00022692"/>
    </source>
</evidence>
<comment type="subcellular location">
    <subcellularLocation>
        <location evidence="1">Membrane</location>
        <topology evidence="1">Multi-pass membrane protein</topology>
    </subcellularLocation>
</comment>
<organism evidence="8 9">
    <name type="scientific">Orenia metallireducens</name>
    <dbReference type="NCBI Taxonomy" id="1413210"/>
    <lineage>
        <taxon>Bacteria</taxon>
        <taxon>Bacillati</taxon>
        <taxon>Bacillota</taxon>
        <taxon>Clostridia</taxon>
        <taxon>Halanaerobiales</taxon>
        <taxon>Halobacteroidaceae</taxon>
        <taxon>Orenia</taxon>
    </lineage>
</organism>
<dbReference type="GO" id="GO:0016020">
    <property type="term" value="C:membrane"/>
    <property type="evidence" value="ECO:0007669"/>
    <property type="project" value="UniProtKB-SubCell"/>
</dbReference>
<keyword evidence="5" id="KW-0812">Transmembrane</keyword>
<comment type="similarity">
    <text evidence="2">Belongs to the amino acid-polyamine-organocation (APC) superfamily. Spore germination protein (SGP) (TC 2.A.3.9) family.</text>
</comment>
<dbReference type="Proteomes" id="UP000093514">
    <property type="component" value="Unassembled WGS sequence"/>
</dbReference>
<gene>
    <name evidence="8" type="ORF">U472_01325</name>
</gene>
<dbReference type="OrthoDB" id="1891864at2"/>
<keyword evidence="9" id="KW-1185">Reference proteome</keyword>
<reference evidence="9" key="1">
    <citation type="submission" date="2016-07" db="EMBL/GenBank/DDBJ databases">
        <authorList>
            <person name="Florea S."/>
            <person name="Webb J.S."/>
            <person name="Jaromczyk J."/>
            <person name="Schardl C.L."/>
        </authorList>
    </citation>
    <scope>NUCLEOTIDE SEQUENCE [LARGE SCALE GENOMIC DNA]</scope>
    <source>
        <strain evidence="9">Z6</strain>
    </source>
</reference>
<evidence type="ECO:0000256" key="3">
    <source>
        <dbReference type="ARBA" id="ARBA00022448"/>
    </source>
</evidence>
<dbReference type="GO" id="GO:0009847">
    <property type="term" value="P:spore germination"/>
    <property type="evidence" value="ECO:0007669"/>
    <property type="project" value="InterPro"/>
</dbReference>